<dbReference type="InterPro" id="IPR035940">
    <property type="entry name" value="CAP_sf"/>
</dbReference>
<keyword evidence="4" id="KW-1185">Reference proteome</keyword>
<sequence length="506" mass="57471">MKKCIMLILIVFVISFPIKTNVFADSNSHFTAQELNEGLEYINRIRKSMGLNEIEYDPLLNQAAQNHADYIELHNTEDSGLAVHDETEGKEGFTGVAAHNRAKAAGYSKGASEVISFQKENLIEAVDSWMTTAYHNSPFTSPYTDEIGVGINEDGTVVLNASSSQDPDANIAVYPYDGQEGVGIGFYGMEIPNPLEQFNVEKSGTIITISTAEFIDEMEATITNSRGESIPFFNEANIYLYPKQELDYDETYTVSISYTLDSSSKQHHKTWSFSTMEDPEKVRQREEQFEQILKCKRYENRVVKNGEAIKDGQLGTLQVLKETKIYHLDPQTKKMRFDRMIKPGEELRIYFKGLTARAEPVYGIGDREYLKQNNNVKFEWIKKNVRQVVSDCDQIEELKRNVDMNAYTNISDRTIEDPSKEWTIQFSDEMDEDDFSYQKVTVLDGNGNSIGITLQYQEGTKKGAVKAPIDGYQSGQQYSLIIHPGIETKMGENIERGVKMNFRLSK</sequence>
<feature type="signal peptide" evidence="1">
    <location>
        <begin position="1"/>
        <end position="24"/>
    </location>
</feature>
<organism evidence="3 4">
    <name type="scientific">Pontibacillus marinus BH030004 = DSM 16465</name>
    <dbReference type="NCBI Taxonomy" id="1385511"/>
    <lineage>
        <taxon>Bacteria</taxon>
        <taxon>Bacillati</taxon>
        <taxon>Bacillota</taxon>
        <taxon>Bacilli</taxon>
        <taxon>Bacillales</taxon>
        <taxon>Bacillaceae</taxon>
        <taxon>Pontibacillus</taxon>
    </lineage>
</organism>
<dbReference type="AlphaFoldDB" id="A0A0A5G6G1"/>
<dbReference type="PANTHER" id="PTHR31157">
    <property type="entry name" value="SCP DOMAIN-CONTAINING PROTEIN"/>
    <property type="match status" value="1"/>
</dbReference>
<evidence type="ECO:0000313" key="4">
    <source>
        <dbReference type="Proteomes" id="UP000030403"/>
    </source>
</evidence>
<keyword evidence="1" id="KW-0732">Signal</keyword>
<accession>A0A0A5G6G1</accession>
<evidence type="ECO:0000256" key="1">
    <source>
        <dbReference type="SAM" id="SignalP"/>
    </source>
</evidence>
<dbReference type="Pfam" id="PF00188">
    <property type="entry name" value="CAP"/>
    <property type="match status" value="1"/>
</dbReference>
<dbReference type="RefSeq" id="WP_027445321.1">
    <property type="nucleotide sequence ID" value="NZ_AULJ01000008.1"/>
</dbReference>
<gene>
    <name evidence="3" type="ORF">N783_11850</name>
</gene>
<proteinExistence type="predicted"/>
<feature type="chain" id="PRO_5002009574" description="SCP domain-containing protein" evidence="1">
    <location>
        <begin position="25"/>
        <end position="506"/>
    </location>
</feature>
<evidence type="ECO:0000313" key="3">
    <source>
        <dbReference type="EMBL" id="KGX86680.1"/>
    </source>
</evidence>
<comment type="caution">
    <text evidence="3">The sequence shown here is derived from an EMBL/GenBank/DDBJ whole genome shotgun (WGS) entry which is preliminary data.</text>
</comment>
<dbReference type="CDD" id="cd05379">
    <property type="entry name" value="CAP_bacterial"/>
    <property type="match status" value="1"/>
</dbReference>
<dbReference type="SUPFAM" id="SSF55797">
    <property type="entry name" value="PR-1-like"/>
    <property type="match status" value="1"/>
</dbReference>
<feature type="domain" description="SCP" evidence="2">
    <location>
        <begin position="39"/>
        <end position="155"/>
    </location>
</feature>
<dbReference type="EMBL" id="AVPF01000029">
    <property type="protein sequence ID" value="KGX86680.1"/>
    <property type="molecule type" value="Genomic_DNA"/>
</dbReference>
<dbReference type="STRING" id="1385511.GCA_000425225_00714"/>
<dbReference type="PANTHER" id="PTHR31157:SF1">
    <property type="entry name" value="SCP DOMAIN-CONTAINING PROTEIN"/>
    <property type="match status" value="1"/>
</dbReference>
<dbReference type="Gene3D" id="3.40.33.10">
    <property type="entry name" value="CAP"/>
    <property type="match status" value="1"/>
</dbReference>
<evidence type="ECO:0000259" key="2">
    <source>
        <dbReference type="Pfam" id="PF00188"/>
    </source>
</evidence>
<dbReference type="OrthoDB" id="1432909at2"/>
<protein>
    <recommendedName>
        <fullName evidence="2">SCP domain-containing protein</fullName>
    </recommendedName>
</protein>
<dbReference type="Proteomes" id="UP000030403">
    <property type="component" value="Unassembled WGS sequence"/>
</dbReference>
<dbReference type="eggNOG" id="COG2340">
    <property type="taxonomic scope" value="Bacteria"/>
</dbReference>
<dbReference type="InterPro" id="IPR014044">
    <property type="entry name" value="CAP_dom"/>
</dbReference>
<name>A0A0A5G6G1_9BACI</name>
<reference evidence="3 4" key="1">
    <citation type="submission" date="2013-08" db="EMBL/GenBank/DDBJ databases">
        <authorList>
            <person name="Huang J."/>
            <person name="Wang G."/>
        </authorList>
    </citation>
    <scope>NUCLEOTIDE SEQUENCE [LARGE SCALE GENOMIC DNA]</scope>
    <source>
        <strain evidence="3 4">BH030004</strain>
    </source>
</reference>